<keyword evidence="3" id="KW-1185">Reference proteome</keyword>
<geneLocation type="plasmid" evidence="2 3">
    <name>p1</name>
</geneLocation>
<dbReference type="AlphaFoldDB" id="R4WTH5"/>
<evidence type="ECO:0000313" key="2">
    <source>
        <dbReference type="EMBL" id="BAN27884.1"/>
    </source>
</evidence>
<gene>
    <name evidence="2" type="ORF">BRPE64_DCDS09480</name>
</gene>
<dbReference type="HOGENOM" id="CLU_1341723_0_0_4"/>
<reference evidence="2 3" key="1">
    <citation type="journal article" date="2013" name="Genome Announc.">
        <title>Complete Genome Sequence of Burkholderia sp. Strain RPE64, Bacterial Symbiont of the Bean Bug Riptortus pedestris.</title>
        <authorList>
            <person name="Shibata T.F."/>
            <person name="Maeda T."/>
            <person name="Nikoh N."/>
            <person name="Yamaguchi K."/>
            <person name="Oshima K."/>
            <person name="Hattori M."/>
            <person name="Nishiyama T."/>
            <person name="Hasebe M."/>
            <person name="Fukatsu T."/>
            <person name="Kikuchi Y."/>
            <person name="Shigenobu S."/>
        </authorList>
    </citation>
    <scope>NUCLEOTIDE SEQUENCE [LARGE SCALE GENOMIC DNA]</scope>
    <source>
        <plasmid evidence="2 3">p1</plasmid>
    </source>
</reference>
<accession>R4WTH5</accession>
<name>R4WTH5_9BURK</name>
<keyword evidence="2" id="KW-0614">Plasmid</keyword>
<organism evidence="2 3">
    <name type="scientific">Caballeronia insecticola</name>
    <dbReference type="NCBI Taxonomy" id="758793"/>
    <lineage>
        <taxon>Bacteria</taxon>
        <taxon>Pseudomonadati</taxon>
        <taxon>Pseudomonadota</taxon>
        <taxon>Betaproteobacteria</taxon>
        <taxon>Burkholderiales</taxon>
        <taxon>Burkholderiaceae</taxon>
        <taxon>Caballeronia</taxon>
    </lineage>
</organism>
<proteinExistence type="predicted"/>
<evidence type="ECO:0000313" key="3">
    <source>
        <dbReference type="Proteomes" id="UP000013966"/>
    </source>
</evidence>
<dbReference type="PATRIC" id="fig|758793.3.peg.6090"/>
<reference evidence="2 3" key="2">
    <citation type="journal article" date="2018" name="Int. J. Syst. Evol. Microbiol.">
        <title>Burkholderia insecticola sp. nov., a gut symbiotic bacterium of the bean bug Riptortus pedestris.</title>
        <authorList>
            <person name="Takeshita K."/>
            <person name="Tamaki H."/>
            <person name="Ohbayashi T."/>
            <person name="Meng X.-Y."/>
            <person name="Sone T."/>
            <person name="Mitani Y."/>
            <person name="Peeters C."/>
            <person name="Kikuchi Y."/>
            <person name="Vandamme P."/>
        </authorList>
    </citation>
    <scope>NUCLEOTIDE SEQUENCE [LARGE SCALE GENOMIC DNA]</scope>
    <source>
        <strain evidence="2">RPE64</strain>
        <plasmid evidence="2 3">p1</plasmid>
    </source>
</reference>
<dbReference type="Proteomes" id="UP000013966">
    <property type="component" value="Plasmid p1"/>
</dbReference>
<feature type="region of interest" description="Disordered" evidence="1">
    <location>
        <begin position="51"/>
        <end position="83"/>
    </location>
</feature>
<dbReference type="KEGG" id="buo:BRPE64_DCDS09480"/>
<dbReference type="OrthoDB" id="8999699at2"/>
<evidence type="ECO:0000256" key="1">
    <source>
        <dbReference type="SAM" id="MobiDB-lite"/>
    </source>
</evidence>
<dbReference type="RefSeq" id="WP_016348592.1">
    <property type="nucleotide sequence ID" value="NC_021289.1"/>
</dbReference>
<feature type="compositionally biased region" description="Basic and acidic residues" evidence="1">
    <location>
        <begin position="57"/>
        <end position="68"/>
    </location>
</feature>
<dbReference type="EMBL" id="AP013061">
    <property type="protein sequence ID" value="BAN27884.1"/>
    <property type="molecule type" value="Genomic_DNA"/>
</dbReference>
<sequence>MSDSKSPDACRIGVAFIEAQVTMLAAYASLLSDWIERDAPPPDFAKAQRLLARKKSHPEAHAHSEDGTPTKQPTSNAEGAEFSWPSFDTPEKRIAFAMIVPCTNALLAVAEYFDVHRLSASRAPEVQFLMRLRDAAVNGNVFRIPADEYMPHAAYGGLIVDATLDGTLLFSDGVKPGFIEFGDTVGLLRYLVKLLKSMQTAISSGDAG</sequence>
<protein>
    <submittedName>
        <fullName evidence="2">Uncharacterized protein</fullName>
    </submittedName>
</protein>